<dbReference type="CDD" id="cd00038">
    <property type="entry name" value="CAP_ED"/>
    <property type="match status" value="1"/>
</dbReference>
<keyword evidence="2" id="KW-0472">Membrane</keyword>
<dbReference type="InParanoid" id="Q22U26"/>
<dbReference type="EMBL" id="GG662830">
    <property type="protein sequence ID" value="EAR88861.2"/>
    <property type="molecule type" value="Genomic_DNA"/>
</dbReference>
<dbReference type="KEGG" id="tet:TTHERM_00263570"/>
<accession>Q22U26</accession>
<evidence type="ECO:0000313" key="5">
    <source>
        <dbReference type="Proteomes" id="UP000009168"/>
    </source>
</evidence>
<feature type="compositionally biased region" description="Polar residues" evidence="1">
    <location>
        <begin position="1147"/>
        <end position="1160"/>
    </location>
</feature>
<dbReference type="SMART" id="SM00100">
    <property type="entry name" value="cNMP"/>
    <property type="match status" value="1"/>
</dbReference>
<organism evidence="4 5">
    <name type="scientific">Tetrahymena thermophila (strain SB210)</name>
    <dbReference type="NCBI Taxonomy" id="312017"/>
    <lineage>
        <taxon>Eukaryota</taxon>
        <taxon>Sar</taxon>
        <taxon>Alveolata</taxon>
        <taxon>Ciliophora</taxon>
        <taxon>Intramacronucleata</taxon>
        <taxon>Oligohymenophorea</taxon>
        <taxon>Hymenostomatida</taxon>
        <taxon>Tetrahymenina</taxon>
        <taxon>Tetrahymenidae</taxon>
        <taxon>Tetrahymena</taxon>
    </lineage>
</organism>
<dbReference type="GO" id="GO:0042391">
    <property type="term" value="P:regulation of membrane potential"/>
    <property type="evidence" value="ECO:0007669"/>
    <property type="project" value="TreeGrafter"/>
</dbReference>
<feature type="domain" description="Cyclic nucleotide-binding" evidence="3">
    <location>
        <begin position="547"/>
        <end position="657"/>
    </location>
</feature>
<feature type="compositionally biased region" description="Polar residues" evidence="1">
    <location>
        <begin position="954"/>
        <end position="975"/>
    </location>
</feature>
<keyword evidence="2" id="KW-0812">Transmembrane</keyword>
<evidence type="ECO:0000313" key="4">
    <source>
        <dbReference type="EMBL" id="EAR88861.2"/>
    </source>
</evidence>
<dbReference type="InterPro" id="IPR018490">
    <property type="entry name" value="cNMP-bd_dom_sf"/>
</dbReference>
<sequence length="1383" mass="161068">MGQDLMRLQFSKIKEEFNFRQIQDDGSLNFSIDIDKYSHQNSITAEKQYDLRNQGALNNGEAQLSREKREFENQQIKNNEMNSLQSSGQFLFQNSSKTSDIRSMFNFDKDKQVQCNTSNKSIIQDSMVLNEHSPIKTLKKMQSQRDISDCSQTLNIEDKFQIVQGELIDPKNNTVKDLFQTKQTISVQNTKKFQFNLQTMVIAKKFISNLKKRVSSIVFKQLTRKQFNIIGDFASYFDYYVYTQRMIQSEKRTNTKKTIYIIKNSKFGNTFSQFVEGKYLFSQSIYENGEIIRNRKKICQKYFWDLMKDLFVAVIFIHSRKQIQEEGFSKYLDYIVFIKYLDTPQKLEEITSRLQISQTAQNWLKLVKLEFIVLLLVHIACCIFLRIGLSEMENQSQSWITKFQDQSFSTFELYLLSLYYIIITMTTIGYGDITPVTQYERMFIALVALIATNICAYSFSQINEIVKYEKSKNENFNNMMHGLNHSMNKLELDMSLQHKVRKYFEFQYKQDIEGAQGQEQLLEQLPSSLKNEVLLQTNNEAIQSISLFSNFSSDCQKEISLNIKQKYFKPDELIFNENEVNDKLFYVISGNVQTTLGISLKIENTANQNEMQLQILKKKDVFGYEGFILGQKNPYTAKSYKGAMISYIERDRLIQILQSFPYDKEFYYMFKDNQIFKTFSYKDISKQDVKFNNIKLNQIQISNCIACGSSSHTLKRCHIVQLSLRYKKDKKVYFQQRDKSIKRRGLDFFKSLQNNKQIQEQIINFKMVSDQNSIMSDVYSVLYSEEDSTSKQSKTNEEEDFSQQDDQQGNRKQQHKKSTYLNPKMANELVDVYRRRSQKDMSLNLVSINSPKSVYANSDLQAIDEGEAESERDTLKSQKAVNEEKIKINQFQEDGQNSKNESMQNSIEKIDSFLNNNGIPKLNLDKPISIEINLDIASKKSSKIPSIKSKKNTHTTIHQNSSRKLTGPSPSQNQINQKTISTICNEHSGKSNQLIANNMNTSINVEMYQNEEIVQKKRVQQKKQTKDSTQDDHINNNSYIASDDDNSQNINSSFDSNNNNPNKQLSLQQRIIQKRRQKYEKTYYEEENKIRTIMQQSHMTQLEANLFNILLPSSQGKINIDDAMDLPSPTQLLQRRHKYNNQVQFDIQQNESSASPSQIIDSKRRKSSKKITQNSTYRSENQEQKLSIIGLGKSNSILYRQHSLASKANQHDGVKDEISSPVSVSRSNKKLNAQTMVMLNSTPSVNRESSDYKIRFEQGIQNIDLLVIRKYMMIEQIKGNIKDFILVPDNEIEIDKIHRYKIYFPKGNYNYIIKKFRTKFDCLTKTKFMTSQVQKAGQRVSKILKFLNGQQTGSNQIKLQNTRGANGFGYSASSRNSFNEKDK</sequence>
<dbReference type="Pfam" id="PF07885">
    <property type="entry name" value="Ion_trans_2"/>
    <property type="match status" value="1"/>
</dbReference>
<name>Q22U26_TETTS</name>
<gene>
    <name evidence="4" type="ORF">TTHERM_00263570</name>
</gene>
<feature type="compositionally biased region" description="Low complexity" evidence="1">
    <location>
        <begin position="1047"/>
        <end position="1066"/>
    </location>
</feature>
<dbReference type="Gene3D" id="1.10.287.70">
    <property type="match status" value="1"/>
</dbReference>
<dbReference type="PROSITE" id="PS50042">
    <property type="entry name" value="CNMP_BINDING_3"/>
    <property type="match status" value="1"/>
</dbReference>
<feature type="transmembrane region" description="Helical" evidence="2">
    <location>
        <begin position="413"/>
        <end position="431"/>
    </location>
</feature>
<feature type="region of interest" description="Disordered" evidence="1">
    <location>
        <begin position="787"/>
        <end position="822"/>
    </location>
</feature>
<feature type="region of interest" description="Disordered" evidence="1">
    <location>
        <begin position="1016"/>
        <end position="1066"/>
    </location>
</feature>
<dbReference type="Proteomes" id="UP000009168">
    <property type="component" value="Unassembled WGS sequence"/>
</dbReference>
<evidence type="ECO:0000256" key="2">
    <source>
        <dbReference type="SAM" id="Phobius"/>
    </source>
</evidence>
<dbReference type="HOGENOM" id="CLU_005539_0_0_1"/>
<proteinExistence type="predicted"/>
<feature type="transmembrane region" description="Helical" evidence="2">
    <location>
        <begin position="371"/>
        <end position="389"/>
    </location>
</feature>
<dbReference type="SUPFAM" id="SSF81324">
    <property type="entry name" value="Voltage-gated potassium channels"/>
    <property type="match status" value="1"/>
</dbReference>
<dbReference type="InterPro" id="IPR013099">
    <property type="entry name" value="K_chnl_dom"/>
</dbReference>
<reference evidence="5" key="1">
    <citation type="journal article" date="2006" name="PLoS Biol.">
        <title>Macronuclear genome sequence of the ciliate Tetrahymena thermophila, a model eukaryote.</title>
        <authorList>
            <person name="Eisen J.A."/>
            <person name="Coyne R.S."/>
            <person name="Wu M."/>
            <person name="Wu D."/>
            <person name="Thiagarajan M."/>
            <person name="Wortman J.R."/>
            <person name="Badger J.H."/>
            <person name="Ren Q."/>
            <person name="Amedeo P."/>
            <person name="Jones K.M."/>
            <person name="Tallon L.J."/>
            <person name="Delcher A.L."/>
            <person name="Salzberg S.L."/>
            <person name="Silva J.C."/>
            <person name="Haas B.J."/>
            <person name="Majoros W.H."/>
            <person name="Farzad M."/>
            <person name="Carlton J.M."/>
            <person name="Smith R.K. Jr."/>
            <person name="Garg J."/>
            <person name="Pearlman R.E."/>
            <person name="Karrer K.M."/>
            <person name="Sun L."/>
            <person name="Manning G."/>
            <person name="Elde N.C."/>
            <person name="Turkewitz A.P."/>
            <person name="Asai D.J."/>
            <person name="Wilkes D.E."/>
            <person name="Wang Y."/>
            <person name="Cai H."/>
            <person name="Collins K."/>
            <person name="Stewart B.A."/>
            <person name="Lee S.R."/>
            <person name="Wilamowska K."/>
            <person name="Weinberg Z."/>
            <person name="Ruzzo W.L."/>
            <person name="Wloga D."/>
            <person name="Gaertig J."/>
            <person name="Frankel J."/>
            <person name="Tsao C.-C."/>
            <person name="Gorovsky M.A."/>
            <person name="Keeling P.J."/>
            <person name="Waller R.F."/>
            <person name="Patron N.J."/>
            <person name="Cherry J.M."/>
            <person name="Stover N.A."/>
            <person name="Krieger C.J."/>
            <person name="del Toro C."/>
            <person name="Ryder H.F."/>
            <person name="Williamson S.C."/>
            <person name="Barbeau R.A."/>
            <person name="Hamilton E.P."/>
            <person name="Orias E."/>
        </authorList>
    </citation>
    <scope>NUCLEOTIDE SEQUENCE [LARGE SCALE GENOMIC DNA]</scope>
    <source>
        <strain evidence="5">SB210</strain>
    </source>
</reference>
<dbReference type="SUPFAM" id="SSF51206">
    <property type="entry name" value="cAMP-binding domain-like"/>
    <property type="match status" value="1"/>
</dbReference>
<dbReference type="GO" id="GO:0005249">
    <property type="term" value="F:voltage-gated potassium channel activity"/>
    <property type="evidence" value="ECO:0007669"/>
    <property type="project" value="TreeGrafter"/>
</dbReference>
<dbReference type="PANTHER" id="PTHR10217">
    <property type="entry name" value="VOLTAGE AND LIGAND GATED POTASSIUM CHANNEL"/>
    <property type="match status" value="1"/>
</dbReference>
<dbReference type="InterPro" id="IPR050818">
    <property type="entry name" value="KCNH_animal-type"/>
</dbReference>
<dbReference type="OrthoDB" id="312527at2759"/>
<dbReference type="GeneID" id="7826081"/>
<keyword evidence="2" id="KW-1133">Transmembrane helix</keyword>
<dbReference type="PANTHER" id="PTHR10217:SF435">
    <property type="entry name" value="POTASSIUM VOLTAGE-GATED CHANNEL PROTEIN EAG"/>
    <property type="match status" value="1"/>
</dbReference>
<dbReference type="InterPro" id="IPR014710">
    <property type="entry name" value="RmlC-like_jellyroll"/>
</dbReference>
<feature type="compositionally biased region" description="Basic and acidic residues" evidence="1">
    <location>
        <begin position="1024"/>
        <end position="1034"/>
    </location>
</feature>
<keyword evidence="5" id="KW-1185">Reference proteome</keyword>
<dbReference type="Gene3D" id="1.10.287.630">
    <property type="entry name" value="Helix hairpin bin"/>
    <property type="match status" value="1"/>
</dbReference>
<protein>
    <submittedName>
        <fullName evidence="4">Cyclic nucleotide-binding domain protein</fullName>
    </submittedName>
</protein>
<dbReference type="RefSeq" id="XP_001009106.2">
    <property type="nucleotide sequence ID" value="XM_001009106.2"/>
</dbReference>
<evidence type="ECO:0000256" key="1">
    <source>
        <dbReference type="SAM" id="MobiDB-lite"/>
    </source>
</evidence>
<feature type="region of interest" description="Disordered" evidence="1">
    <location>
        <begin position="1147"/>
        <end position="1179"/>
    </location>
</feature>
<dbReference type="Gene3D" id="2.60.120.10">
    <property type="entry name" value="Jelly Rolls"/>
    <property type="match status" value="1"/>
</dbReference>
<dbReference type="InterPro" id="IPR000595">
    <property type="entry name" value="cNMP-bd_dom"/>
</dbReference>
<evidence type="ECO:0000259" key="3">
    <source>
        <dbReference type="PROSITE" id="PS50042"/>
    </source>
</evidence>
<dbReference type="GO" id="GO:0005886">
    <property type="term" value="C:plasma membrane"/>
    <property type="evidence" value="ECO:0007669"/>
    <property type="project" value="TreeGrafter"/>
</dbReference>
<dbReference type="Pfam" id="PF00027">
    <property type="entry name" value="cNMP_binding"/>
    <property type="match status" value="1"/>
</dbReference>
<feature type="region of interest" description="Disordered" evidence="1">
    <location>
        <begin position="944"/>
        <end position="975"/>
    </location>
</feature>